<dbReference type="Proteomes" id="UP000474757">
    <property type="component" value="Unassembled WGS sequence"/>
</dbReference>
<sequence>MADDTKRPETTSQLRDDIDRGGAGDKVAFEDPSAAPLGTDDEAAGTPPTKAQVDAAARAETHRAEPARTVKGPDDLQSPKASGSSHVGTWIAIAAAVIIIVVLALAFL</sequence>
<feature type="transmembrane region" description="Helical" evidence="2">
    <location>
        <begin position="87"/>
        <end position="107"/>
    </location>
</feature>
<keyword evidence="2" id="KW-0472">Membrane</keyword>
<dbReference type="EMBL" id="JAAGAB010000001">
    <property type="protein sequence ID" value="NDU99782.1"/>
    <property type="molecule type" value="Genomic_DNA"/>
</dbReference>
<organism evidence="3 4">
    <name type="scientific">Pseudoroseicyclus tamaricis</name>
    <dbReference type="NCBI Taxonomy" id="2705421"/>
    <lineage>
        <taxon>Bacteria</taxon>
        <taxon>Pseudomonadati</taxon>
        <taxon>Pseudomonadota</taxon>
        <taxon>Alphaproteobacteria</taxon>
        <taxon>Rhodobacterales</taxon>
        <taxon>Paracoccaceae</taxon>
        <taxon>Pseudoroseicyclus</taxon>
    </lineage>
</organism>
<keyword evidence="2" id="KW-0812">Transmembrane</keyword>
<gene>
    <name evidence="3" type="ORF">GZA08_02180</name>
</gene>
<name>A0A6B2JFI3_9RHOB</name>
<evidence type="ECO:0000256" key="1">
    <source>
        <dbReference type="SAM" id="MobiDB-lite"/>
    </source>
</evidence>
<keyword evidence="4" id="KW-1185">Reference proteome</keyword>
<feature type="compositionally biased region" description="Basic and acidic residues" evidence="1">
    <location>
        <begin position="1"/>
        <end position="29"/>
    </location>
</feature>
<dbReference type="RefSeq" id="WP_163889553.1">
    <property type="nucleotide sequence ID" value="NZ_JAAFYS010000001.1"/>
</dbReference>
<protein>
    <submittedName>
        <fullName evidence="3">Uncharacterized protein</fullName>
    </submittedName>
</protein>
<reference evidence="3 4" key="1">
    <citation type="submission" date="2020-02" db="EMBL/GenBank/DDBJ databases">
        <title>Pseudoroseicyclus tamarix, sp. nov., isolated from offshore sediment of a Tamarix chinensis forest.</title>
        <authorList>
            <person name="Gai Y."/>
        </authorList>
    </citation>
    <scope>NUCLEOTIDE SEQUENCE [LARGE SCALE GENOMIC DNA]</scope>
    <source>
        <strain evidence="3 4">CLL3-39</strain>
    </source>
</reference>
<keyword evidence="2" id="KW-1133">Transmembrane helix</keyword>
<evidence type="ECO:0000313" key="4">
    <source>
        <dbReference type="Proteomes" id="UP000474757"/>
    </source>
</evidence>
<feature type="region of interest" description="Disordered" evidence="1">
    <location>
        <begin position="1"/>
        <end position="84"/>
    </location>
</feature>
<evidence type="ECO:0000256" key="2">
    <source>
        <dbReference type="SAM" id="Phobius"/>
    </source>
</evidence>
<comment type="caution">
    <text evidence="3">The sequence shown here is derived from an EMBL/GenBank/DDBJ whole genome shotgun (WGS) entry which is preliminary data.</text>
</comment>
<dbReference type="AlphaFoldDB" id="A0A6B2JFI3"/>
<accession>A0A6B2JFI3</accession>
<feature type="compositionally biased region" description="Basic and acidic residues" evidence="1">
    <location>
        <begin position="57"/>
        <end position="74"/>
    </location>
</feature>
<proteinExistence type="predicted"/>
<evidence type="ECO:0000313" key="3">
    <source>
        <dbReference type="EMBL" id="NDU99782.1"/>
    </source>
</evidence>